<keyword evidence="1" id="KW-0472">Membrane</keyword>
<sequence length="45" mass="4889">MNVTVINCENGQTPTKPSFFNEVLFFAKASVVMGAIILLVTSAWV</sequence>
<evidence type="ECO:0000313" key="2">
    <source>
        <dbReference type="EMBL" id="CAH0528869.1"/>
    </source>
</evidence>
<dbReference type="Proteomes" id="UP000838160">
    <property type="component" value="Unassembled WGS sequence"/>
</dbReference>
<evidence type="ECO:0000256" key="1">
    <source>
        <dbReference type="SAM" id="Phobius"/>
    </source>
</evidence>
<proteinExistence type="predicted"/>
<keyword evidence="1" id="KW-0812">Transmembrane</keyword>
<accession>A0ABN8DMS1</accession>
<organism evidence="2 3">
    <name type="scientific">Vibrio hippocampi</name>
    <dbReference type="NCBI Taxonomy" id="654686"/>
    <lineage>
        <taxon>Bacteria</taxon>
        <taxon>Pseudomonadati</taxon>
        <taxon>Pseudomonadota</taxon>
        <taxon>Gammaproteobacteria</taxon>
        <taxon>Vibrionales</taxon>
        <taxon>Vibrionaceae</taxon>
        <taxon>Vibrio</taxon>
    </lineage>
</organism>
<dbReference type="EMBL" id="CAKLCM010000003">
    <property type="protein sequence ID" value="CAH0528869.1"/>
    <property type="molecule type" value="Genomic_DNA"/>
</dbReference>
<name>A0ABN8DMS1_9VIBR</name>
<gene>
    <name evidence="2" type="ORF">VHP8226_02897</name>
</gene>
<keyword evidence="1" id="KW-1133">Transmembrane helix</keyword>
<reference evidence="2" key="1">
    <citation type="submission" date="2021-12" db="EMBL/GenBank/DDBJ databases">
        <authorList>
            <person name="Rodrigo-Torres L."/>
            <person name="Arahal R. D."/>
            <person name="Lucena T."/>
        </authorList>
    </citation>
    <scope>NUCLEOTIDE SEQUENCE</scope>
    <source>
        <strain evidence="2">CECT 8226</strain>
    </source>
</reference>
<keyword evidence="3" id="KW-1185">Reference proteome</keyword>
<feature type="transmembrane region" description="Helical" evidence="1">
    <location>
        <begin position="23"/>
        <end position="44"/>
    </location>
</feature>
<protein>
    <submittedName>
        <fullName evidence="2">Uncharacterized protein</fullName>
    </submittedName>
</protein>
<evidence type="ECO:0000313" key="3">
    <source>
        <dbReference type="Proteomes" id="UP000838160"/>
    </source>
</evidence>
<comment type="caution">
    <text evidence="2">The sequence shown here is derived from an EMBL/GenBank/DDBJ whole genome shotgun (WGS) entry which is preliminary data.</text>
</comment>